<dbReference type="PROSITE" id="PS51755">
    <property type="entry name" value="OMPR_PHOB"/>
    <property type="match status" value="1"/>
</dbReference>
<comment type="caution">
    <text evidence="10">The sequence shown here is derived from an EMBL/GenBank/DDBJ whole genome shotgun (WGS) entry which is preliminary data.</text>
</comment>
<evidence type="ECO:0000256" key="1">
    <source>
        <dbReference type="ARBA" id="ARBA00022553"/>
    </source>
</evidence>
<feature type="domain" description="Response regulatory" evidence="8">
    <location>
        <begin position="7"/>
        <end position="122"/>
    </location>
</feature>
<evidence type="ECO:0000256" key="4">
    <source>
        <dbReference type="ARBA" id="ARBA00023125"/>
    </source>
</evidence>
<keyword evidence="5" id="KW-0804">Transcription</keyword>
<evidence type="ECO:0000259" key="9">
    <source>
        <dbReference type="PROSITE" id="PS51755"/>
    </source>
</evidence>
<reference evidence="10 11" key="1">
    <citation type="submission" date="2018-08" db="EMBL/GenBank/DDBJ databases">
        <title>Thalassotalea euphylliae genome.</title>
        <authorList>
            <person name="Summers S."/>
            <person name="Rice S.A."/>
            <person name="Freckelton M.L."/>
            <person name="Nedved B.T."/>
            <person name="Hadfield M.G."/>
        </authorList>
    </citation>
    <scope>NUCLEOTIDE SEQUENCE [LARGE SCALE GENOMIC DNA]</scope>
    <source>
        <strain evidence="10 11">H1</strain>
    </source>
</reference>
<dbReference type="Pfam" id="PF00072">
    <property type="entry name" value="Response_reg"/>
    <property type="match status" value="1"/>
</dbReference>
<dbReference type="InterPro" id="IPR039420">
    <property type="entry name" value="WalR-like"/>
</dbReference>
<dbReference type="GO" id="GO:0000156">
    <property type="term" value="F:phosphorelay response regulator activity"/>
    <property type="evidence" value="ECO:0007669"/>
    <property type="project" value="TreeGrafter"/>
</dbReference>
<dbReference type="Proteomes" id="UP000256478">
    <property type="component" value="Unassembled WGS sequence"/>
</dbReference>
<gene>
    <name evidence="10" type="ORF">DXX93_17585</name>
</gene>
<dbReference type="PANTHER" id="PTHR48111:SF22">
    <property type="entry name" value="REGULATOR OF RPOS"/>
    <property type="match status" value="1"/>
</dbReference>
<dbReference type="OrthoDB" id="9802426at2"/>
<dbReference type="Gene3D" id="1.10.10.10">
    <property type="entry name" value="Winged helix-like DNA-binding domain superfamily/Winged helix DNA-binding domain"/>
    <property type="match status" value="1"/>
</dbReference>
<evidence type="ECO:0000259" key="8">
    <source>
        <dbReference type="PROSITE" id="PS50110"/>
    </source>
</evidence>
<dbReference type="InterPro" id="IPR016032">
    <property type="entry name" value="Sig_transdc_resp-reg_C-effctor"/>
</dbReference>
<dbReference type="InterPro" id="IPR001789">
    <property type="entry name" value="Sig_transdc_resp-reg_receiver"/>
</dbReference>
<dbReference type="GO" id="GO:0032993">
    <property type="term" value="C:protein-DNA complex"/>
    <property type="evidence" value="ECO:0007669"/>
    <property type="project" value="TreeGrafter"/>
</dbReference>
<evidence type="ECO:0000256" key="3">
    <source>
        <dbReference type="ARBA" id="ARBA00023015"/>
    </source>
</evidence>
<keyword evidence="2" id="KW-0902">Two-component regulatory system</keyword>
<dbReference type="SUPFAM" id="SSF46894">
    <property type="entry name" value="C-terminal effector domain of the bipartite response regulators"/>
    <property type="match status" value="1"/>
</dbReference>
<dbReference type="EMBL" id="QUOU01000001">
    <property type="protein sequence ID" value="REL28198.1"/>
    <property type="molecule type" value="Genomic_DNA"/>
</dbReference>
<feature type="modified residue" description="4-aspartylphosphate" evidence="6">
    <location>
        <position position="56"/>
    </location>
</feature>
<keyword evidence="4 7" id="KW-0238">DNA-binding</keyword>
<keyword evidence="1 6" id="KW-0597">Phosphoprotein</keyword>
<dbReference type="InterPro" id="IPR001867">
    <property type="entry name" value="OmpR/PhoB-type_DNA-bd"/>
</dbReference>
<evidence type="ECO:0000256" key="6">
    <source>
        <dbReference type="PROSITE-ProRule" id="PRU00169"/>
    </source>
</evidence>
<dbReference type="AlphaFoldDB" id="A0A3E0TUF1"/>
<dbReference type="CDD" id="cd17574">
    <property type="entry name" value="REC_OmpR"/>
    <property type="match status" value="1"/>
</dbReference>
<dbReference type="PANTHER" id="PTHR48111">
    <property type="entry name" value="REGULATOR OF RPOS"/>
    <property type="match status" value="1"/>
</dbReference>
<organism evidence="10 11">
    <name type="scientific">Thalassotalea euphylliae</name>
    <dbReference type="NCBI Taxonomy" id="1655234"/>
    <lineage>
        <taxon>Bacteria</taxon>
        <taxon>Pseudomonadati</taxon>
        <taxon>Pseudomonadota</taxon>
        <taxon>Gammaproteobacteria</taxon>
        <taxon>Alteromonadales</taxon>
        <taxon>Colwelliaceae</taxon>
        <taxon>Thalassotalea</taxon>
    </lineage>
</organism>
<keyword evidence="3" id="KW-0805">Transcription regulation</keyword>
<dbReference type="InterPro" id="IPR011006">
    <property type="entry name" value="CheY-like_superfamily"/>
</dbReference>
<sequence>MIKKAIKLLLIEDNHTIATQITSFLENHGWQVDFAATGRQGIDLALSEYFDVVILDLNLPDIDGLEVCEQIKANSNHNPPILMLTARDAFEDKARGFGRGADDYLTKPFDFRELALRCEAMARRPKLHENTIVAQGQLHLNIRAFEAKWGKQPIKLTKVGFTILHKLLKEYPYPVSRSELSMHIWGDEPPQSNALKSHIYALRKSLESSVDKPILHTISNIGYQLKDLDV</sequence>
<proteinExistence type="predicted"/>
<evidence type="ECO:0000313" key="11">
    <source>
        <dbReference type="Proteomes" id="UP000256478"/>
    </source>
</evidence>
<dbReference type="GO" id="GO:0000976">
    <property type="term" value="F:transcription cis-regulatory region binding"/>
    <property type="evidence" value="ECO:0007669"/>
    <property type="project" value="TreeGrafter"/>
</dbReference>
<protein>
    <submittedName>
        <fullName evidence="10">DNA-binding response regulator</fullName>
    </submittedName>
</protein>
<dbReference type="Gene3D" id="3.40.50.2300">
    <property type="match status" value="1"/>
</dbReference>
<evidence type="ECO:0000313" key="10">
    <source>
        <dbReference type="EMBL" id="REL28198.1"/>
    </source>
</evidence>
<dbReference type="PROSITE" id="PS50110">
    <property type="entry name" value="RESPONSE_REGULATORY"/>
    <property type="match status" value="1"/>
</dbReference>
<accession>A0A3E0TUF1</accession>
<dbReference type="SMART" id="SM00448">
    <property type="entry name" value="REC"/>
    <property type="match status" value="1"/>
</dbReference>
<feature type="DNA-binding region" description="OmpR/PhoB-type" evidence="7">
    <location>
        <begin position="129"/>
        <end position="227"/>
    </location>
</feature>
<dbReference type="InterPro" id="IPR036388">
    <property type="entry name" value="WH-like_DNA-bd_sf"/>
</dbReference>
<dbReference type="Pfam" id="PF00486">
    <property type="entry name" value="Trans_reg_C"/>
    <property type="match status" value="1"/>
</dbReference>
<name>A0A3E0TUF1_9GAMM</name>
<evidence type="ECO:0000256" key="2">
    <source>
        <dbReference type="ARBA" id="ARBA00023012"/>
    </source>
</evidence>
<evidence type="ECO:0000256" key="7">
    <source>
        <dbReference type="PROSITE-ProRule" id="PRU01091"/>
    </source>
</evidence>
<dbReference type="RefSeq" id="WP_116009248.1">
    <property type="nucleotide sequence ID" value="NZ_QUOU01000001.1"/>
</dbReference>
<dbReference type="GO" id="GO:0005829">
    <property type="term" value="C:cytosol"/>
    <property type="evidence" value="ECO:0007669"/>
    <property type="project" value="TreeGrafter"/>
</dbReference>
<dbReference type="SMART" id="SM00862">
    <property type="entry name" value="Trans_reg_C"/>
    <property type="match status" value="1"/>
</dbReference>
<dbReference type="FunFam" id="3.40.50.2300:FF:000001">
    <property type="entry name" value="DNA-binding response regulator PhoB"/>
    <property type="match status" value="1"/>
</dbReference>
<evidence type="ECO:0000256" key="5">
    <source>
        <dbReference type="ARBA" id="ARBA00023163"/>
    </source>
</evidence>
<dbReference type="GO" id="GO:0006355">
    <property type="term" value="P:regulation of DNA-templated transcription"/>
    <property type="evidence" value="ECO:0007669"/>
    <property type="project" value="InterPro"/>
</dbReference>
<dbReference type="CDD" id="cd00383">
    <property type="entry name" value="trans_reg_C"/>
    <property type="match status" value="1"/>
</dbReference>
<feature type="domain" description="OmpR/PhoB-type" evidence="9">
    <location>
        <begin position="129"/>
        <end position="227"/>
    </location>
</feature>
<dbReference type="SUPFAM" id="SSF52172">
    <property type="entry name" value="CheY-like"/>
    <property type="match status" value="1"/>
</dbReference>